<dbReference type="AlphaFoldDB" id="S8CRH4"/>
<dbReference type="Pfam" id="PF14368">
    <property type="entry name" value="LTP_2"/>
    <property type="match status" value="1"/>
</dbReference>
<accession>S8CRH4</accession>
<dbReference type="OrthoDB" id="643149at2759"/>
<dbReference type="PANTHER" id="PTHR33122:SF63">
    <property type="entry name" value="BIFUNCTIONAL INHIBITOR_PLANT LIPID TRANSFER PROTEIN_SEED STORAGE HELICAL DOMAIN-CONTAINING PROTEIN"/>
    <property type="match status" value="1"/>
</dbReference>
<feature type="chain" id="PRO_5004562248" description="Bifunctional inhibitor/plant lipid transfer protein/seed storage helical domain-containing protein" evidence="1">
    <location>
        <begin position="24"/>
        <end position="98"/>
    </location>
</feature>
<reference evidence="3 4" key="1">
    <citation type="journal article" date="2013" name="BMC Genomics">
        <title>The miniature genome of a carnivorous plant Genlisea aurea contains a low number of genes and short non-coding sequences.</title>
        <authorList>
            <person name="Leushkin E.V."/>
            <person name="Sutormin R.A."/>
            <person name="Nabieva E.R."/>
            <person name="Penin A.A."/>
            <person name="Kondrashov A.S."/>
            <person name="Logacheva M.D."/>
        </authorList>
    </citation>
    <scope>NUCLEOTIDE SEQUENCE [LARGE SCALE GENOMIC DNA]</scope>
</reference>
<dbReference type="EMBL" id="AUSU01003109">
    <property type="protein sequence ID" value="EPS67451.1"/>
    <property type="molecule type" value="Genomic_DNA"/>
</dbReference>
<dbReference type="GO" id="GO:0005504">
    <property type="term" value="F:fatty acid binding"/>
    <property type="evidence" value="ECO:0007669"/>
    <property type="project" value="InterPro"/>
</dbReference>
<dbReference type="SMART" id="SM00499">
    <property type="entry name" value="AAI"/>
    <property type="match status" value="1"/>
</dbReference>
<organism evidence="3 4">
    <name type="scientific">Genlisea aurea</name>
    <dbReference type="NCBI Taxonomy" id="192259"/>
    <lineage>
        <taxon>Eukaryota</taxon>
        <taxon>Viridiplantae</taxon>
        <taxon>Streptophyta</taxon>
        <taxon>Embryophyta</taxon>
        <taxon>Tracheophyta</taxon>
        <taxon>Spermatophyta</taxon>
        <taxon>Magnoliopsida</taxon>
        <taxon>eudicotyledons</taxon>
        <taxon>Gunneridae</taxon>
        <taxon>Pentapetalae</taxon>
        <taxon>asterids</taxon>
        <taxon>lamiids</taxon>
        <taxon>Lamiales</taxon>
        <taxon>Lentibulariaceae</taxon>
        <taxon>Genlisea</taxon>
    </lineage>
</organism>
<evidence type="ECO:0000256" key="1">
    <source>
        <dbReference type="SAM" id="SignalP"/>
    </source>
</evidence>
<keyword evidence="4" id="KW-1185">Reference proteome</keyword>
<evidence type="ECO:0000313" key="3">
    <source>
        <dbReference type="EMBL" id="EPS67451.1"/>
    </source>
</evidence>
<sequence length="98" mass="10496">MKIEASILVAILVFEFVVSAAKGQEVCSLTVGELMECRPAATPPKPENPSAACCKALKHADFKCLCNYLDNPVLPSLNIDPKLALQIPKKCGLPTPQC</sequence>
<gene>
    <name evidence="3" type="ORF">M569_07329</name>
</gene>
<dbReference type="InterPro" id="IPR016140">
    <property type="entry name" value="Bifunc_inhib/LTP/seed_store"/>
</dbReference>
<evidence type="ECO:0000259" key="2">
    <source>
        <dbReference type="SMART" id="SM00499"/>
    </source>
</evidence>
<dbReference type="Gene3D" id="1.10.110.10">
    <property type="entry name" value="Plant lipid-transfer and hydrophobic proteins"/>
    <property type="match status" value="1"/>
</dbReference>
<evidence type="ECO:0000313" key="4">
    <source>
        <dbReference type="Proteomes" id="UP000015453"/>
    </source>
</evidence>
<dbReference type="SUPFAM" id="SSF47699">
    <property type="entry name" value="Bifunctional inhibitor/lipid-transfer protein/seed storage 2S albumin"/>
    <property type="match status" value="1"/>
</dbReference>
<protein>
    <recommendedName>
        <fullName evidence="2">Bifunctional inhibitor/plant lipid transfer protein/seed storage helical domain-containing protein</fullName>
    </recommendedName>
</protein>
<dbReference type="InterPro" id="IPR044741">
    <property type="entry name" value="NsLTP-like"/>
</dbReference>
<keyword evidence="1" id="KW-0732">Signal</keyword>
<dbReference type="InterPro" id="IPR039265">
    <property type="entry name" value="DIR1-like"/>
</dbReference>
<dbReference type="Proteomes" id="UP000015453">
    <property type="component" value="Unassembled WGS sequence"/>
</dbReference>
<proteinExistence type="predicted"/>
<dbReference type="GO" id="GO:0009627">
    <property type="term" value="P:systemic acquired resistance"/>
    <property type="evidence" value="ECO:0007669"/>
    <property type="project" value="InterPro"/>
</dbReference>
<feature type="signal peptide" evidence="1">
    <location>
        <begin position="1"/>
        <end position="23"/>
    </location>
</feature>
<name>S8CRH4_9LAMI</name>
<dbReference type="PANTHER" id="PTHR33122">
    <property type="entry name" value="LIPID BINDING PROTEIN-RELATED"/>
    <property type="match status" value="1"/>
</dbReference>
<dbReference type="InterPro" id="IPR036312">
    <property type="entry name" value="Bifun_inhib/LTP/seed_sf"/>
</dbReference>
<comment type="caution">
    <text evidence="3">The sequence shown here is derived from an EMBL/GenBank/DDBJ whole genome shotgun (WGS) entry which is preliminary data.</text>
</comment>
<dbReference type="CDD" id="cd04660">
    <property type="entry name" value="nsLTP_like"/>
    <property type="match status" value="1"/>
</dbReference>
<feature type="domain" description="Bifunctional inhibitor/plant lipid transfer protein/seed storage helical" evidence="2">
    <location>
        <begin position="27"/>
        <end position="98"/>
    </location>
</feature>